<comment type="similarity">
    <text evidence="3">Belongs to the actin family. ARP3 subfamily.</text>
</comment>
<feature type="transmembrane region" description="Helical" evidence="16">
    <location>
        <begin position="454"/>
        <end position="472"/>
    </location>
</feature>
<dbReference type="Proteomes" id="UP000000673">
    <property type="component" value="Unassembled WGS sequence"/>
</dbReference>
<comment type="subcellular location">
    <subcellularLocation>
        <location evidence="2">Cytoplasm</location>
        <location evidence="2">Cytoskeleton</location>
    </subcellularLocation>
    <subcellularLocation>
        <location evidence="1">Membrane</location>
        <topology evidence="1">Multi-pass membrane protein</topology>
    </subcellularLocation>
</comment>
<keyword evidence="20" id="KW-1185">Reference proteome</keyword>
<feature type="transmembrane region" description="Helical" evidence="16">
    <location>
        <begin position="484"/>
        <end position="505"/>
    </location>
</feature>
<dbReference type="EnsemblMetazoa" id="ADAC001464-RA">
    <property type="protein sequence ID" value="ADAC001464-PA"/>
    <property type="gene ID" value="ADAC001464"/>
</dbReference>
<feature type="region of interest" description="Disordered" evidence="15">
    <location>
        <begin position="998"/>
        <end position="1043"/>
    </location>
</feature>
<evidence type="ECO:0000256" key="6">
    <source>
        <dbReference type="ARBA" id="ARBA00022741"/>
    </source>
</evidence>
<evidence type="ECO:0000256" key="9">
    <source>
        <dbReference type="ARBA" id="ARBA00023136"/>
    </source>
</evidence>
<dbReference type="GO" id="GO:0016409">
    <property type="term" value="F:palmitoyltransferase activity"/>
    <property type="evidence" value="ECO:0007669"/>
    <property type="project" value="InterPro"/>
</dbReference>
<dbReference type="eggNOG" id="KOG0678">
    <property type="taxonomic scope" value="Eukaryota"/>
</dbReference>
<dbReference type="GO" id="GO:0031252">
    <property type="term" value="C:cell leading edge"/>
    <property type="evidence" value="ECO:0007669"/>
    <property type="project" value="UniProtKB-ARBA"/>
</dbReference>
<dbReference type="PROSITE" id="PS01132">
    <property type="entry name" value="ACTINS_ACT_LIKE"/>
    <property type="match status" value="1"/>
</dbReference>
<evidence type="ECO:0000313" key="20">
    <source>
        <dbReference type="Proteomes" id="UP000000673"/>
    </source>
</evidence>
<dbReference type="FunFam" id="3.30.420.40:FF:000803">
    <property type="entry name" value="Actin-related protein 3"/>
    <property type="match status" value="1"/>
</dbReference>
<feature type="transmembrane region" description="Helical" evidence="16">
    <location>
        <begin position="600"/>
        <end position="624"/>
    </location>
</feature>
<keyword evidence="9 16" id="KW-0472">Membrane</keyword>
<evidence type="ECO:0000259" key="17">
    <source>
        <dbReference type="Pfam" id="PF01529"/>
    </source>
</evidence>
<dbReference type="VEuPathDB" id="VectorBase:ADAC001464"/>
<reference evidence="18" key="3">
    <citation type="journal article" date="2013" name="Nucleic Acids Res.">
        <title>The genome of Anopheles darlingi, the main neotropical malaria vector.</title>
        <authorList>
            <person name="Marinotti O."/>
            <person name="Cerqueira G.C."/>
            <person name="de Almeida L.G."/>
            <person name="Ferro M.I."/>
            <person name="Loreto E.L."/>
            <person name="Zaha A."/>
            <person name="Teixeira S.M."/>
            <person name="Wespiser A.R."/>
            <person name="Almeida E Silva A."/>
            <person name="Schlindwein A.D."/>
            <person name="Pacheco A.C."/>
            <person name="Silva A.L."/>
            <person name="Graveley B.R."/>
            <person name="Walenz B.P."/>
            <person name="Lima Bde A."/>
            <person name="Ribeiro C.A."/>
            <person name="Nunes-Silva C.G."/>
            <person name="de Carvalho C.R."/>
            <person name="Soares C.M."/>
            <person name="de Menezes C.B."/>
            <person name="Matiolli C."/>
            <person name="Caffrey D."/>
            <person name="Araujo D.A."/>
            <person name="de Oliveira D.M."/>
            <person name="Golenbock D."/>
            <person name="Grisard E.C."/>
            <person name="Fantinatti-Garboggini F."/>
            <person name="de Carvalho F.M."/>
            <person name="Barcellos F.G."/>
            <person name="Prosdocimi F."/>
            <person name="May G."/>
            <person name="Azevedo Junior G.M."/>
            <person name="Guimaraes G.M."/>
            <person name="Goldman G.H."/>
            <person name="Padilha I.Q."/>
            <person name="Batista Jda S."/>
            <person name="Ferro J.A."/>
            <person name="Ribeiro J.M."/>
            <person name="Fietto J.L."/>
            <person name="Dabbas K.M."/>
            <person name="Cerdeira L."/>
            <person name="Agnez-Lima L.F."/>
            <person name="Brocchi M."/>
            <person name="de Carvalho M.O."/>
            <person name="Teixeira Mde M."/>
            <person name="Diniz Maia Mde M."/>
            <person name="Goldman M.H."/>
            <person name="Cruz Schneider M.P."/>
            <person name="Felipe M.S."/>
            <person name="Hungria M."/>
            <person name="Nicolas M.F."/>
            <person name="Pereira M."/>
            <person name="Montes M.A."/>
            <person name="Cantao M.E."/>
            <person name="Vincentz M."/>
            <person name="Rafael M.S."/>
            <person name="Silverman N."/>
            <person name="Stoco P.H."/>
            <person name="Souza R.C."/>
            <person name="Vicentini R."/>
            <person name="Gazzinelli R.T."/>
            <person name="Neves Rde O."/>
            <person name="Silva R."/>
            <person name="Astolfi-Filho S."/>
            <person name="Maciel T.E."/>
            <person name="Urmenyi T.P."/>
            <person name="Tadei W.P."/>
            <person name="Camargo E.P."/>
            <person name="de Vasconcelos A.T."/>
        </authorList>
    </citation>
    <scope>NUCLEOTIDE SEQUENCE</scope>
</reference>
<feature type="transmembrane region" description="Helical" evidence="16">
    <location>
        <begin position="644"/>
        <end position="667"/>
    </location>
</feature>
<dbReference type="SUPFAM" id="SSF53067">
    <property type="entry name" value="Actin-like ATPase domain"/>
    <property type="match status" value="2"/>
</dbReference>
<keyword evidence="4" id="KW-0963">Cytoplasm</keyword>
<evidence type="ECO:0000256" key="2">
    <source>
        <dbReference type="ARBA" id="ARBA00004245"/>
    </source>
</evidence>
<dbReference type="HOGENOM" id="CLU_259057_0_0_1"/>
<dbReference type="VEuPathDB" id="VectorBase:ADAR2_004826"/>
<evidence type="ECO:0000256" key="15">
    <source>
        <dbReference type="SAM" id="MobiDB-lite"/>
    </source>
</evidence>
<feature type="domain" description="Palmitoyltransferase DHHC" evidence="17">
    <location>
        <begin position="554"/>
        <end position="679"/>
    </location>
</feature>
<dbReference type="PROSITE" id="PS50216">
    <property type="entry name" value="DHHC"/>
    <property type="match status" value="1"/>
</dbReference>
<evidence type="ECO:0000256" key="10">
    <source>
        <dbReference type="ARBA" id="ARBA00023203"/>
    </source>
</evidence>
<dbReference type="eggNOG" id="KOG1311">
    <property type="taxonomic scope" value="Eukaryota"/>
</dbReference>
<evidence type="ECO:0000256" key="14">
    <source>
        <dbReference type="ARBA" id="ARBA00065815"/>
    </source>
</evidence>
<organism evidence="18">
    <name type="scientific">Anopheles darlingi</name>
    <name type="common">Mosquito</name>
    <dbReference type="NCBI Taxonomy" id="43151"/>
    <lineage>
        <taxon>Eukaryota</taxon>
        <taxon>Metazoa</taxon>
        <taxon>Ecdysozoa</taxon>
        <taxon>Arthropoda</taxon>
        <taxon>Hexapoda</taxon>
        <taxon>Insecta</taxon>
        <taxon>Pterygota</taxon>
        <taxon>Neoptera</taxon>
        <taxon>Endopterygota</taxon>
        <taxon>Diptera</taxon>
        <taxon>Nematocera</taxon>
        <taxon>Culicoidea</taxon>
        <taxon>Culicidae</taxon>
        <taxon>Anophelinae</taxon>
        <taxon>Anopheles</taxon>
    </lineage>
</organism>
<dbReference type="VEuPathDB" id="VectorBase:ADAR2_007938"/>
<keyword evidence="8 16" id="KW-1133">Transmembrane helix</keyword>
<evidence type="ECO:0000313" key="19">
    <source>
        <dbReference type="EnsemblMetazoa" id="ADAC001464-PA"/>
    </source>
</evidence>
<keyword evidence="6" id="KW-0547">Nucleotide-binding</keyword>
<feature type="region of interest" description="Disordered" evidence="15">
    <location>
        <begin position="1281"/>
        <end position="1300"/>
    </location>
</feature>
<keyword evidence="10" id="KW-0009">Actin-binding</keyword>
<evidence type="ECO:0000256" key="11">
    <source>
        <dbReference type="ARBA" id="ARBA00023212"/>
    </source>
</evidence>
<dbReference type="GO" id="GO:0005856">
    <property type="term" value="C:cytoskeleton"/>
    <property type="evidence" value="ECO:0007669"/>
    <property type="project" value="UniProtKB-SubCell"/>
</dbReference>
<proteinExistence type="inferred from homology"/>
<dbReference type="InterPro" id="IPR043129">
    <property type="entry name" value="ATPase_NBD"/>
</dbReference>
<dbReference type="InterPro" id="IPR020902">
    <property type="entry name" value="Actin/actin-like_CS"/>
</dbReference>
<dbReference type="Pfam" id="PF00022">
    <property type="entry name" value="Actin"/>
    <property type="match status" value="1"/>
</dbReference>
<reference evidence="18" key="2">
    <citation type="submission" date="2010-05" db="EMBL/GenBank/DDBJ databases">
        <authorList>
            <person name="Almeida L.G."/>
            <person name="Nicolas M.F."/>
            <person name="Souza R.C."/>
            <person name="Vasconcelos A.T.R."/>
        </authorList>
    </citation>
    <scope>NUCLEOTIDE SEQUENCE</scope>
</reference>
<evidence type="ECO:0000256" key="16">
    <source>
        <dbReference type="SAM" id="Phobius"/>
    </source>
</evidence>
<comment type="subunit">
    <text evidence="14">Component of the Arp2/3 complex.</text>
</comment>
<keyword evidence="11" id="KW-0206">Cytoskeleton</keyword>
<dbReference type="STRING" id="43151.W5JTX3"/>
<protein>
    <recommendedName>
        <fullName evidence="12">Actin-related protein 3</fullName>
    </recommendedName>
    <alternativeName>
        <fullName evidence="13">Actin-like protein 3</fullName>
    </alternativeName>
</protein>
<dbReference type="FunFam" id="2.30.36.70:FF:000002">
    <property type="entry name" value="actin-related protein 3 isoform X1"/>
    <property type="match status" value="1"/>
</dbReference>
<sequence>MTGRLPACVIDVGTGYTKLGFAANKEPQFIIPSAIAIKESAKVGDQSARRVTKGVEDLDFFIGDEAFDATGYSVKYPVRHGLVEDWDLMERFLEQCIFKYLRAEPEDHHFLLTEPPLNTPENREYTAEIMFETFNVPGLYIAVQAVLALAASWASRPVQERTLTGIVVDSGDGVTHVIPVAEGYVIGSCIKHIPIAGRNITSFIQSLLREREVGIPPEQSLETAKAIKERYCYICPDIAKEFAKYDTEPAKWMRHYEGMNAITKNPFGVDVGYERFLGPEIFFHPEFSNPDFTTPLSEIVDTVIQNCPIDVRRPLYNNIVLSGGSTMFRDFGRRLQRDIKRSVDARLRISENLSEGRIKPKPIDVSVISHHMQRYAVWFGGSMLASTPEFYQVCHTKAAYEEFGPSICRHNPVFASKRIVMAPSQKVTKKWEIFAGRNKFYCDGYLMTAPNSGVFYFTVILITATCGLFFVFDCPFLAQRITPAIPIIGGILFVFTLSALFRTAFSDPGIIPRASQDEAAYIEKQIEVPNSLNSPTYRPPPRTKEVFVKGQTVKLKYCFTCKIFRPPRASHCSLCDNCVDRFDHHCPWVGNCVGKRNYRFFYMFIVSLAFLAVFIFSCTTTHIVMLLKEDNQFIDVVKRTPSSVIIAVICFCSVWSVIGLAGFHTYLTTSDQTTNEDIKGSFSSKGGQQAINPYSQGNICLNCFHILCGPITPSLIDRRGVVTDEYRTQMQSSTDKYNSATVPPLVVMQPGMDTLNKHYSLDHELQNASNGGTGSSGVYRQRSYDNLQNVPIPSNFKYFAPQSKYGGASVSGSTTYCYNSDQSQQLLLGGSSLAGGGSGLSPSQISGPLGMANRGATMPLLKSQSDFLHRSTPQTTLNVATPGSVMGLQQQIQHQPLHMNLNMTLPRYPYHRNRAIGMRKSSHDLQFPMQHQLHPHESNGRASPGFYGTSGGVPSSSVYCDSTTHLAAVATGSSNASLNNHLHLHGIPIPYNSGLMLKKGASSSASSSSTASSLSASSTATISSNSTSATSSLERRCGGTGGSGSGSYLASYDTITLSDQHTLGGSSVPQTCPSSPRTMRCSSPSCTSAELDPMLHPTGCAQHGAGGKQLSGSFHRHRHHHHQHTGGSHHHGGKVYGGKLYKKPAGYQVKSSQSTPPPMALPSPLATNPVSPALSFSQFSQTFWSANTCVSSSNRSSLLSTTSTLGGGGGTSTPYADCSNAILSGGAAGSTGSVGPIGASASSSSSSMVVDGHGNAMAGYHNYGGTGITTAASGATTGTTGPVTGSIGGNSNSSPYVQRRGGADKRFSNVFEYQFNNFDLNSIHEDATNET</sequence>
<dbReference type="GO" id="GO:0003779">
    <property type="term" value="F:actin binding"/>
    <property type="evidence" value="ECO:0007669"/>
    <property type="project" value="UniProtKB-KW"/>
</dbReference>
<dbReference type="CDD" id="cd10221">
    <property type="entry name" value="ASKHA_NBD_Arp3-like"/>
    <property type="match status" value="1"/>
</dbReference>
<evidence type="ECO:0000313" key="18">
    <source>
        <dbReference type="EMBL" id="ETN66738.1"/>
    </source>
</evidence>
<keyword evidence="7" id="KW-0067">ATP-binding</keyword>
<evidence type="ECO:0000256" key="1">
    <source>
        <dbReference type="ARBA" id="ARBA00004141"/>
    </source>
</evidence>
<dbReference type="Gene3D" id="3.90.640.10">
    <property type="entry name" value="Actin, Chain A, domain 4"/>
    <property type="match status" value="1"/>
</dbReference>
<dbReference type="PANTHER" id="PTHR11937">
    <property type="entry name" value="ACTIN"/>
    <property type="match status" value="1"/>
</dbReference>
<dbReference type="InterPro" id="IPR004000">
    <property type="entry name" value="Actin"/>
</dbReference>
<evidence type="ECO:0000256" key="7">
    <source>
        <dbReference type="ARBA" id="ARBA00022840"/>
    </source>
</evidence>
<dbReference type="GO" id="GO:0016020">
    <property type="term" value="C:membrane"/>
    <property type="evidence" value="ECO:0007669"/>
    <property type="project" value="UniProtKB-SubCell"/>
</dbReference>
<dbReference type="FunFam" id="3.30.420.40:FF:000029">
    <property type="entry name" value="Actin-related protein 3"/>
    <property type="match status" value="1"/>
</dbReference>
<dbReference type="InterPro" id="IPR001594">
    <property type="entry name" value="Palmitoyltrfase_DHHC"/>
</dbReference>
<evidence type="ECO:0000256" key="13">
    <source>
        <dbReference type="ARBA" id="ARBA00031901"/>
    </source>
</evidence>
<dbReference type="Gene3D" id="3.30.420.40">
    <property type="match status" value="2"/>
</dbReference>
<dbReference type="Pfam" id="PF01529">
    <property type="entry name" value="DHHC"/>
    <property type="match status" value="1"/>
</dbReference>
<evidence type="ECO:0000256" key="5">
    <source>
        <dbReference type="ARBA" id="ARBA00022692"/>
    </source>
</evidence>
<reference evidence="19" key="4">
    <citation type="submission" date="2015-06" db="UniProtKB">
        <authorList>
            <consortium name="EnsemblMetazoa"/>
        </authorList>
    </citation>
    <scope>IDENTIFICATION</scope>
</reference>
<dbReference type="FunFam" id="3.90.640.10:FF:000006">
    <property type="entry name" value="Actin-related protein 3 (ARP3)"/>
    <property type="match status" value="1"/>
</dbReference>
<evidence type="ECO:0000256" key="12">
    <source>
        <dbReference type="ARBA" id="ARBA00023892"/>
    </source>
</evidence>
<keyword evidence="5 16" id="KW-0812">Transmembrane</keyword>
<accession>W5JTX3</accession>
<evidence type="ECO:0000256" key="3">
    <source>
        <dbReference type="ARBA" id="ARBA00006681"/>
    </source>
</evidence>
<dbReference type="EMBL" id="ADMH02000391">
    <property type="protein sequence ID" value="ETN66738.1"/>
    <property type="molecule type" value="Genomic_DNA"/>
</dbReference>
<feature type="compositionally biased region" description="Low complexity" evidence="15">
    <location>
        <begin position="1001"/>
        <end position="1032"/>
    </location>
</feature>
<reference evidence="18 20" key="1">
    <citation type="journal article" date="2010" name="BMC Genomics">
        <title>Combination of measures distinguishes pre-miRNAs from other stem-loops in the genome of the newly sequenced Anopheles darlingi.</title>
        <authorList>
            <person name="Mendes N.D."/>
            <person name="Freitas A.T."/>
            <person name="Vasconcelos A.T."/>
            <person name="Sagot M.F."/>
        </authorList>
    </citation>
    <scope>NUCLEOTIDE SEQUENCE</scope>
</reference>
<gene>
    <name evidence="18" type="ORF">AND_001464</name>
</gene>
<dbReference type="GO" id="GO:0005524">
    <property type="term" value="F:ATP binding"/>
    <property type="evidence" value="ECO:0007669"/>
    <property type="project" value="UniProtKB-KW"/>
</dbReference>
<dbReference type="SMART" id="SM00268">
    <property type="entry name" value="ACTIN"/>
    <property type="match status" value="1"/>
</dbReference>
<name>W5JTX3_ANODA</name>
<evidence type="ECO:0000256" key="8">
    <source>
        <dbReference type="ARBA" id="ARBA00022989"/>
    </source>
</evidence>
<evidence type="ECO:0000256" key="4">
    <source>
        <dbReference type="ARBA" id="ARBA00022490"/>
    </source>
</evidence>